<sequence>MDDEPGEAEEQGEAAELPADGLAADGEDLPDHLGQGVARLAVEERGHLDREEHRDPQDPGEDIGGHRDLERGRLFLPD</sequence>
<comment type="caution">
    <text evidence="2">The sequence shown here is derived from an EMBL/GenBank/DDBJ whole genome shotgun (WGS) entry which is preliminary data.</text>
</comment>
<proteinExistence type="predicted"/>
<feature type="region of interest" description="Disordered" evidence="1">
    <location>
        <begin position="1"/>
        <end position="78"/>
    </location>
</feature>
<dbReference type="Proteomes" id="UP000282674">
    <property type="component" value="Unassembled WGS sequence"/>
</dbReference>
<evidence type="ECO:0000313" key="3">
    <source>
        <dbReference type="Proteomes" id="UP000282674"/>
    </source>
</evidence>
<dbReference type="EMBL" id="RFFG01000104">
    <property type="protein sequence ID" value="RMI37550.1"/>
    <property type="molecule type" value="Genomic_DNA"/>
</dbReference>
<protein>
    <submittedName>
        <fullName evidence="2">Uncharacterized protein</fullName>
    </submittedName>
</protein>
<evidence type="ECO:0000256" key="1">
    <source>
        <dbReference type="SAM" id="MobiDB-lite"/>
    </source>
</evidence>
<dbReference type="AlphaFoldDB" id="A0A3M2LL35"/>
<accession>A0A3M2LL35</accession>
<feature type="compositionally biased region" description="Basic and acidic residues" evidence="1">
    <location>
        <begin position="41"/>
        <end position="78"/>
    </location>
</feature>
<keyword evidence="3" id="KW-1185">Reference proteome</keyword>
<feature type="compositionally biased region" description="Acidic residues" evidence="1">
    <location>
        <begin position="1"/>
        <end position="13"/>
    </location>
</feature>
<gene>
    <name evidence="2" type="ORF">EBO15_35565</name>
</gene>
<evidence type="ECO:0000313" key="2">
    <source>
        <dbReference type="EMBL" id="RMI37550.1"/>
    </source>
</evidence>
<name>A0A3M2LL35_9ACTN</name>
<reference evidence="2 3" key="1">
    <citation type="submission" date="2018-10" db="EMBL/GenBank/DDBJ databases">
        <title>Isolation from soil.</title>
        <authorList>
            <person name="Hu J."/>
        </authorList>
    </citation>
    <scope>NUCLEOTIDE SEQUENCE [LARGE SCALE GENOMIC DNA]</scope>
    <source>
        <strain evidence="2 3">NEAU-Ht49</strain>
    </source>
</reference>
<organism evidence="2 3">
    <name type="scientific">Actinomadura harenae</name>
    <dbReference type="NCBI Taxonomy" id="2483351"/>
    <lineage>
        <taxon>Bacteria</taxon>
        <taxon>Bacillati</taxon>
        <taxon>Actinomycetota</taxon>
        <taxon>Actinomycetes</taxon>
        <taxon>Streptosporangiales</taxon>
        <taxon>Thermomonosporaceae</taxon>
        <taxon>Actinomadura</taxon>
    </lineage>
</organism>